<evidence type="ECO:0000256" key="6">
    <source>
        <dbReference type="ARBA" id="ARBA00023136"/>
    </source>
</evidence>
<evidence type="ECO:0000313" key="11">
    <source>
        <dbReference type="Proteomes" id="UP001166286"/>
    </source>
</evidence>
<feature type="transmembrane region" description="Helical" evidence="8">
    <location>
        <begin position="385"/>
        <end position="410"/>
    </location>
</feature>
<name>A0AA39UAU0_9LECA</name>
<dbReference type="Gene3D" id="1.20.1250.20">
    <property type="entry name" value="MFS general substrate transporter like domains"/>
    <property type="match status" value="1"/>
</dbReference>
<evidence type="ECO:0000256" key="8">
    <source>
        <dbReference type="SAM" id="Phobius"/>
    </source>
</evidence>
<dbReference type="GO" id="GO:0016020">
    <property type="term" value="C:membrane"/>
    <property type="evidence" value="ECO:0007669"/>
    <property type="project" value="UniProtKB-SubCell"/>
</dbReference>
<feature type="transmembrane region" description="Helical" evidence="8">
    <location>
        <begin position="115"/>
        <end position="136"/>
    </location>
</feature>
<dbReference type="PROSITE" id="PS50850">
    <property type="entry name" value="MFS"/>
    <property type="match status" value="1"/>
</dbReference>
<accession>A0AA39UAU0</accession>
<dbReference type="AlphaFoldDB" id="A0AA39UAU0"/>
<dbReference type="InterPro" id="IPR005829">
    <property type="entry name" value="Sugar_transporter_CS"/>
</dbReference>
<dbReference type="FunFam" id="1.20.1250.20:FF:000078">
    <property type="entry name" value="MFS maltose transporter, putative"/>
    <property type="match status" value="1"/>
</dbReference>
<feature type="transmembrane region" description="Helical" evidence="8">
    <location>
        <begin position="325"/>
        <end position="347"/>
    </location>
</feature>
<gene>
    <name evidence="10" type="ORF">JMJ35_004773</name>
</gene>
<comment type="caution">
    <text evidence="10">The sequence shown here is derived from an EMBL/GenBank/DDBJ whole genome shotgun (WGS) entry which is preliminary data.</text>
</comment>
<feature type="transmembrane region" description="Helical" evidence="8">
    <location>
        <begin position="456"/>
        <end position="473"/>
    </location>
</feature>
<feature type="transmembrane region" description="Helical" evidence="8">
    <location>
        <begin position="209"/>
        <end position="226"/>
    </location>
</feature>
<dbReference type="NCBIfam" id="TIGR00879">
    <property type="entry name" value="SP"/>
    <property type="match status" value="1"/>
</dbReference>
<dbReference type="Proteomes" id="UP001166286">
    <property type="component" value="Unassembled WGS sequence"/>
</dbReference>
<dbReference type="InterPro" id="IPR036259">
    <property type="entry name" value="MFS_trans_sf"/>
</dbReference>
<evidence type="ECO:0000313" key="10">
    <source>
        <dbReference type="EMBL" id="KAK0512756.1"/>
    </source>
</evidence>
<feature type="transmembrane region" description="Helical" evidence="8">
    <location>
        <begin position="178"/>
        <end position="197"/>
    </location>
</feature>
<feature type="transmembrane region" description="Helical" evidence="8">
    <location>
        <begin position="422"/>
        <end position="444"/>
    </location>
</feature>
<dbReference type="GO" id="GO:0005351">
    <property type="term" value="F:carbohydrate:proton symporter activity"/>
    <property type="evidence" value="ECO:0007669"/>
    <property type="project" value="TreeGrafter"/>
</dbReference>
<feature type="transmembrane region" description="Helical" evidence="8">
    <location>
        <begin position="148"/>
        <end position="166"/>
    </location>
</feature>
<sequence length="514" mass="56135">MPVVEESETAPLIPSGDLGSNTSDRSLWQTVIEYRQSLLWSTFFALSALLWGYDNQVAGSLLGAPQFRKDFGYIFDGQAVISAPWLAAFSAASSIGGLFGCILGGGVADKSGRRWALGFCSIISISAVFVEVIATAKSTLLVGKLVNGFALGVFLTVSSAYCAESCPVTLRGVTTSGVHLFIGLGSLVASTLVKIFGHLPDSRAYRGPFALQWLFPTILLLGLPFCPESPWWLVRKGNTQAAARSLRRLGFKDVDTSLESIRRTVYVELVDQMETSYLDCFRGVDFRRTEIAMGVFTISQLVGPVFIMGYSTYFFELAGLSTSNAFSLGIGIASAAVISNMFSWLLVNSVGRRLMYLYGTLGLFGCLLTIGLLDVKPDAKGASAWWQSAMCALYQFIYYLAVGPITYTLFSEIASPRLRSRTIGLGLVVQNLFGLALNLLIPYLINPDEANLRGKIGFIFAGTSIFGNLWVYYRVPETKGKDFEELTMLFENHVPARDFATYSVKKPKTGSLRE</sequence>
<dbReference type="PANTHER" id="PTHR48022">
    <property type="entry name" value="PLASTIDIC GLUCOSE TRANSPORTER 4"/>
    <property type="match status" value="1"/>
</dbReference>
<evidence type="ECO:0000256" key="7">
    <source>
        <dbReference type="RuleBase" id="RU003346"/>
    </source>
</evidence>
<feature type="domain" description="Major facilitator superfamily (MFS) profile" evidence="9">
    <location>
        <begin position="40"/>
        <end position="479"/>
    </location>
</feature>
<keyword evidence="3 7" id="KW-0813">Transport</keyword>
<keyword evidence="5 8" id="KW-1133">Transmembrane helix</keyword>
<feature type="transmembrane region" description="Helical" evidence="8">
    <location>
        <begin position="354"/>
        <end position="373"/>
    </location>
</feature>
<dbReference type="PROSITE" id="PS00217">
    <property type="entry name" value="SUGAR_TRANSPORT_2"/>
    <property type="match status" value="1"/>
</dbReference>
<evidence type="ECO:0000256" key="4">
    <source>
        <dbReference type="ARBA" id="ARBA00022692"/>
    </source>
</evidence>
<dbReference type="PANTHER" id="PTHR48022:SF51">
    <property type="entry name" value="ALPHA-GLUCOSIDE TRANSPORTER, PUTATIVE (AFU_ORTHOLOGUE AFUA_6G11920)-RELATED"/>
    <property type="match status" value="1"/>
</dbReference>
<dbReference type="InterPro" id="IPR050360">
    <property type="entry name" value="MFS_Sugar_Transporters"/>
</dbReference>
<proteinExistence type="inferred from homology"/>
<keyword evidence="11" id="KW-1185">Reference proteome</keyword>
<dbReference type="InterPro" id="IPR005828">
    <property type="entry name" value="MFS_sugar_transport-like"/>
</dbReference>
<keyword evidence="4 8" id="KW-0812">Transmembrane</keyword>
<evidence type="ECO:0000256" key="1">
    <source>
        <dbReference type="ARBA" id="ARBA00004141"/>
    </source>
</evidence>
<evidence type="ECO:0000256" key="2">
    <source>
        <dbReference type="ARBA" id="ARBA00010992"/>
    </source>
</evidence>
<evidence type="ECO:0000256" key="5">
    <source>
        <dbReference type="ARBA" id="ARBA00022989"/>
    </source>
</evidence>
<feature type="transmembrane region" description="Helical" evidence="8">
    <location>
        <begin position="85"/>
        <end position="108"/>
    </location>
</feature>
<feature type="transmembrane region" description="Helical" evidence="8">
    <location>
        <begin position="291"/>
        <end position="313"/>
    </location>
</feature>
<reference evidence="10" key="1">
    <citation type="submission" date="2023-03" db="EMBL/GenBank/DDBJ databases">
        <title>Complete genome of Cladonia borealis.</title>
        <authorList>
            <person name="Park H."/>
        </authorList>
    </citation>
    <scope>NUCLEOTIDE SEQUENCE</scope>
    <source>
        <strain evidence="10">ANT050790</strain>
    </source>
</reference>
<comment type="subcellular location">
    <subcellularLocation>
        <location evidence="1">Membrane</location>
        <topology evidence="1">Multi-pass membrane protein</topology>
    </subcellularLocation>
</comment>
<dbReference type="SUPFAM" id="SSF103473">
    <property type="entry name" value="MFS general substrate transporter"/>
    <property type="match status" value="1"/>
</dbReference>
<comment type="similarity">
    <text evidence="2 7">Belongs to the major facilitator superfamily. Sugar transporter (TC 2.A.1.1) family.</text>
</comment>
<dbReference type="EMBL" id="JAFEKC020000009">
    <property type="protein sequence ID" value="KAK0512756.1"/>
    <property type="molecule type" value="Genomic_DNA"/>
</dbReference>
<dbReference type="Pfam" id="PF00083">
    <property type="entry name" value="Sugar_tr"/>
    <property type="match status" value="1"/>
</dbReference>
<protein>
    <recommendedName>
        <fullName evidence="9">Major facilitator superfamily (MFS) profile domain-containing protein</fullName>
    </recommendedName>
</protein>
<organism evidence="10 11">
    <name type="scientific">Cladonia borealis</name>
    <dbReference type="NCBI Taxonomy" id="184061"/>
    <lineage>
        <taxon>Eukaryota</taxon>
        <taxon>Fungi</taxon>
        <taxon>Dikarya</taxon>
        <taxon>Ascomycota</taxon>
        <taxon>Pezizomycotina</taxon>
        <taxon>Lecanoromycetes</taxon>
        <taxon>OSLEUM clade</taxon>
        <taxon>Lecanoromycetidae</taxon>
        <taxon>Lecanorales</taxon>
        <taxon>Lecanorineae</taxon>
        <taxon>Cladoniaceae</taxon>
        <taxon>Cladonia</taxon>
    </lineage>
</organism>
<evidence type="ECO:0000256" key="3">
    <source>
        <dbReference type="ARBA" id="ARBA00022448"/>
    </source>
</evidence>
<evidence type="ECO:0000259" key="9">
    <source>
        <dbReference type="PROSITE" id="PS50850"/>
    </source>
</evidence>
<keyword evidence="6 8" id="KW-0472">Membrane</keyword>
<dbReference type="InterPro" id="IPR020846">
    <property type="entry name" value="MFS_dom"/>
</dbReference>
<dbReference type="InterPro" id="IPR003663">
    <property type="entry name" value="Sugar/inositol_transpt"/>
</dbReference>